<organism evidence="2 3">
    <name type="scientific">Lentilactobacillus curieae</name>
    <dbReference type="NCBI Taxonomy" id="1138822"/>
    <lineage>
        <taxon>Bacteria</taxon>
        <taxon>Bacillati</taxon>
        <taxon>Bacillota</taxon>
        <taxon>Bacilli</taxon>
        <taxon>Lactobacillales</taxon>
        <taxon>Lactobacillaceae</taxon>
        <taxon>Lentilactobacillus</taxon>
    </lineage>
</organism>
<keyword evidence="3" id="KW-1185">Reference proteome</keyword>
<dbReference type="OrthoDB" id="2990788at2"/>
<gene>
    <name evidence="2" type="ORF">PL11_000570</name>
</gene>
<accession>A0A1S6QG00</accession>
<reference evidence="2 3" key="1">
    <citation type="journal article" date="2015" name="Genome Announc.">
        <title>Genome Sequence of Lactobacillus curieae CCTCC M 2011381T, a Novel Producer of Gamma-aminobutyric Acid.</title>
        <authorList>
            <person name="Wang Y."/>
            <person name="Wang Y."/>
            <person name="Lang C."/>
            <person name="Wei D."/>
            <person name="Xu P."/>
            <person name="Xie J."/>
        </authorList>
    </citation>
    <scope>NUCLEOTIDE SEQUENCE [LARGE SCALE GENOMIC DNA]</scope>
    <source>
        <strain evidence="2 3">CCTCC M 2011381</strain>
    </source>
</reference>
<name>A0A1S6QG00_9LACO</name>
<evidence type="ECO:0000256" key="1">
    <source>
        <dbReference type="ARBA" id="ARBA00022490"/>
    </source>
</evidence>
<dbReference type="KEGG" id="lcu:PL11_000570"/>
<dbReference type="Proteomes" id="UP000030361">
    <property type="component" value="Chromosome"/>
</dbReference>
<keyword evidence="1" id="KW-0963">Cytoplasm</keyword>
<dbReference type="InterPro" id="IPR016979">
    <property type="entry name" value="DUF2129"/>
</dbReference>
<sequence length="93" mass="10732">MNFSLASRVELIVYLHSPRQVRSLNSFGKVVYFSKRLRYALLYVDVADKDEVVAKLNAKHFVKEVIESRQVELRDNALKSLSGKTEIEDDSEE</sequence>
<evidence type="ECO:0000313" key="3">
    <source>
        <dbReference type="Proteomes" id="UP000030361"/>
    </source>
</evidence>
<dbReference type="AlphaFoldDB" id="A0A1S6QG00"/>
<dbReference type="Pfam" id="PF09902">
    <property type="entry name" value="DUF2129"/>
    <property type="match status" value="1"/>
</dbReference>
<proteinExistence type="predicted"/>
<protein>
    <submittedName>
        <fullName evidence="2">Uncharacterized protein</fullName>
    </submittedName>
</protein>
<dbReference type="EMBL" id="CP018906">
    <property type="protein sequence ID" value="AQW20533.1"/>
    <property type="molecule type" value="Genomic_DNA"/>
</dbReference>
<dbReference type="RefSeq" id="WP_035168494.1">
    <property type="nucleotide sequence ID" value="NZ_CP018906.1"/>
</dbReference>
<evidence type="ECO:0000313" key="2">
    <source>
        <dbReference type="EMBL" id="AQW20533.1"/>
    </source>
</evidence>